<proteinExistence type="predicted"/>
<protein>
    <submittedName>
        <fullName evidence="1">Uncharacterized protein</fullName>
    </submittedName>
</protein>
<reference evidence="1 2" key="1">
    <citation type="submission" date="2016-11" db="EMBL/GenBank/DDBJ databases">
        <title>Whole Genome Sequencing of Mucilaginibacter polytrichastri RG4-7(T) isolated from the moss sample.</title>
        <authorList>
            <person name="Li Y."/>
        </authorList>
    </citation>
    <scope>NUCLEOTIDE SEQUENCE [LARGE SCALE GENOMIC DNA]</scope>
    <source>
        <strain evidence="1 2">RG4-7</strain>
    </source>
</reference>
<accession>A0A1Q5ZZL3</accession>
<keyword evidence="2" id="KW-1185">Reference proteome</keyword>
<name>A0A1Q5ZZL3_9SPHI</name>
<evidence type="ECO:0000313" key="1">
    <source>
        <dbReference type="EMBL" id="OKS87187.1"/>
    </source>
</evidence>
<dbReference type="Proteomes" id="UP000186720">
    <property type="component" value="Unassembled WGS sequence"/>
</dbReference>
<comment type="caution">
    <text evidence="1">The sequence shown here is derived from an EMBL/GenBank/DDBJ whole genome shotgun (WGS) entry which is preliminary data.</text>
</comment>
<sequence>MDIINTTSHSKNKAMNMFNRVDVVLPMFDDLLKIIHGSCK</sequence>
<gene>
    <name evidence="1" type="ORF">RG47T_2646</name>
</gene>
<evidence type="ECO:0000313" key="2">
    <source>
        <dbReference type="Proteomes" id="UP000186720"/>
    </source>
</evidence>
<dbReference type="AlphaFoldDB" id="A0A1Q5ZZL3"/>
<organism evidence="1 2">
    <name type="scientific">Mucilaginibacter polytrichastri</name>
    <dbReference type="NCBI Taxonomy" id="1302689"/>
    <lineage>
        <taxon>Bacteria</taxon>
        <taxon>Pseudomonadati</taxon>
        <taxon>Bacteroidota</taxon>
        <taxon>Sphingobacteriia</taxon>
        <taxon>Sphingobacteriales</taxon>
        <taxon>Sphingobacteriaceae</taxon>
        <taxon>Mucilaginibacter</taxon>
    </lineage>
</organism>
<dbReference type="STRING" id="1302689.RG47T_2646"/>
<dbReference type="EMBL" id="MPPL01000001">
    <property type="protein sequence ID" value="OKS87187.1"/>
    <property type="molecule type" value="Genomic_DNA"/>
</dbReference>